<reference evidence="15" key="1">
    <citation type="submission" date="2019-04" db="EMBL/GenBank/DDBJ databases">
        <title>Evolution of Biomass-Degrading Anaerobic Consortia Revealed by Metagenomics.</title>
        <authorList>
            <person name="Peng X."/>
        </authorList>
    </citation>
    <scope>NUCLEOTIDE SEQUENCE</scope>
    <source>
        <strain evidence="15">SIG240</strain>
    </source>
</reference>
<dbReference type="PANTHER" id="PTHR43394:SF1">
    <property type="entry name" value="ATP-BINDING CASSETTE SUB-FAMILY B MEMBER 10, MITOCHONDRIAL"/>
    <property type="match status" value="1"/>
</dbReference>
<dbReference type="GO" id="GO:0005524">
    <property type="term" value="F:ATP binding"/>
    <property type="evidence" value="ECO:0007669"/>
    <property type="project" value="UniProtKB-KW"/>
</dbReference>
<evidence type="ECO:0000256" key="7">
    <source>
        <dbReference type="ARBA" id="ARBA00022807"/>
    </source>
</evidence>
<name>A0A927ZRR5_SELRU</name>
<dbReference type="SUPFAM" id="SSF52540">
    <property type="entry name" value="P-loop containing nucleoside triphosphate hydrolases"/>
    <property type="match status" value="1"/>
</dbReference>
<comment type="caution">
    <text evidence="15">The sequence shown here is derived from an EMBL/GenBank/DDBJ whole genome shotgun (WGS) entry which is preliminary data.</text>
</comment>
<protein>
    <submittedName>
        <fullName evidence="15">Peptidase domain-containing ABC transporter</fullName>
    </submittedName>
</protein>
<sequence>MNLVRNNRVDTGLGALAALAKYFHIPMELPQLARMYVFDDKAADIITLQRATKDMGIKTVCLRDIAADELLQMPKPLLLQMRGGNYILLMSELLPEGKIFICDPWMAEEAFLADWAKVSADFSGIVMLAKRKEKSSAEGKKEQKFGWIWLYSYVKKYSSGLRTVFGLSVILQLLGLAVPLFTQAIIDDVLLHRSVEAFDVLLLGMLVTTVFQHWLTAVRSYLFGHIASQLDTRLSAAVFQRVLRLPQRYFDRWEIGEITARLGETEKLRAFMTGSSLMLVLDVIFSLVYVGVLFLYSSLLCFVVLVVLPFFALLALGAAPLFRHRIDKLFLAGADKRAFLVETLTGIHTIKNCAVEADFVQKYENTLSSWLKNAFSVVKLKLFTESAAVFLQQIFLLVILWVGAWLVMDAQLTVGKLIAFQLIAGQLIAPVMRLMESWQDVQQAGVSLKRLGDIMNEPAETAWNPGRTTLPDIQGEIRLDNVSFAYKEGQRMIIRNLNLHIPAGLKVGIVGASGSGKSTLSKLIQCMYKPLEGRILIDGVDVAQVEPAWLRRQIGVVLQENRLFAGTIRENISVAVPWAAMEEIENAAKLADAATFIQDMPDGYDTFVGEGGGLLSGGQRQRIALARALMTNPKILIMDEATSALDSQTEKHVIANLHQIARGRTILMIAHRLATVKDCDAIIVMEHGHIVEAGPHEELMRRKGAYYRLWQGI</sequence>
<accession>A0A927ZRR5</accession>
<organism evidence="15 16">
    <name type="scientific">Selenomonas ruminantium</name>
    <dbReference type="NCBI Taxonomy" id="971"/>
    <lineage>
        <taxon>Bacteria</taxon>
        <taxon>Bacillati</taxon>
        <taxon>Bacillota</taxon>
        <taxon>Negativicutes</taxon>
        <taxon>Selenomonadales</taxon>
        <taxon>Selenomonadaceae</taxon>
        <taxon>Selenomonas</taxon>
    </lineage>
</organism>
<feature type="transmembrane region" description="Helical" evidence="11">
    <location>
        <begin position="277"/>
        <end position="296"/>
    </location>
</feature>
<evidence type="ECO:0000256" key="8">
    <source>
        <dbReference type="ARBA" id="ARBA00022840"/>
    </source>
</evidence>
<dbReference type="GO" id="GO:0005886">
    <property type="term" value="C:plasma membrane"/>
    <property type="evidence" value="ECO:0007669"/>
    <property type="project" value="UniProtKB-SubCell"/>
</dbReference>
<dbReference type="GO" id="GO:0016887">
    <property type="term" value="F:ATP hydrolysis activity"/>
    <property type="evidence" value="ECO:0007669"/>
    <property type="project" value="InterPro"/>
</dbReference>
<feature type="domain" description="ABC transmembrane type-1" evidence="13">
    <location>
        <begin position="164"/>
        <end position="443"/>
    </location>
</feature>
<evidence type="ECO:0000313" key="15">
    <source>
        <dbReference type="EMBL" id="MBE6091658.1"/>
    </source>
</evidence>
<feature type="transmembrane region" description="Helical" evidence="11">
    <location>
        <begin position="198"/>
        <end position="215"/>
    </location>
</feature>
<dbReference type="InterPro" id="IPR017871">
    <property type="entry name" value="ABC_transporter-like_CS"/>
</dbReference>
<dbReference type="GO" id="GO:0006508">
    <property type="term" value="P:proteolysis"/>
    <property type="evidence" value="ECO:0007669"/>
    <property type="project" value="InterPro"/>
</dbReference>
<keyword evidence="10 11" id="KW-0472">Membrane</keyword>
<dbReference type="InterPro" id="IPR027417">
    <property type="entry name" value="P-loop_NTPase"/>
</dbReference>
<dbReference type="Gene3D" id="1.20.1560.10">
    <property type="entry name" value="ABC transporter type 1, transmembrane domain"/>
    <property type="match status" value="1"/>
</dbReference>
<dbReference type="Pfam" id="PF03412">
    <property type="entry name" value="Peptidase_C39"/>
    <property type="match status" value="1"/>
</dbReference>
<dbReference type="InterPro" id="IPR005074">
    <property type="entry name" value="Peptidase_C39"/>
</dbReference>
<keyword evidence="7" id="KW-0788">Thiol protease</keyword>
<dbReference type="Pfam" id="PF00005">
    <property type="entry name" value="ABC_tran"/>
    <property type="match status" value="1"/>
</dbReference>
<proteinExistence type="predicted"/>
<dbReference type="FunFam" id="3.40.50.300:FF:000299">
    <property type="entry name" value="ABC transporter ATP-binding protein/permease"/>
    <property type="match status" value="1"/>
</dbReference>
<evidence type="ECO:0000256" key="1">
    <source>
        <dbReference type="ARBA" id="ARBA00004651"/>
    </source>
</evidence>
<evidence type="ECO:0000259" key="12">
    <source>
        <dbReference type="PROSITE" id="PS50893"/>
    </source>
</evidence>
<keyword evidence="3" id="KW-1003">Cell membrane</keyword>
<evidence type="ECO:0000256" key="3">
    <source>
        <dbReference type="ARBA" id="ARBA00022475"/>
    </source>
</evidence>
<dbReference type="PROSITE" id="PS50929">
    <property type="entry name" value="ABC_TM1F"/>
    <property type="match status" value="1"/>
</dbReference>
<dbReference type="InterPro" id="IPR003593">
    <property type="entry name" value="AAA+_ATPase"/>
</dbReference>
<evidence type="ECO:0000256" key="10">
    <source>
        <dbReference type="ARBA" id="ARBA00023136"/>
    </source>
</evidence>
<feature type="transmembrane region" description="Helical" evidence="11">
    <location>
        <begin position="389"/>
        <end position="408"/>
    </location>
</feature>
<dbReference type="GO" id="GO:0008234">
    <property type="term" value="F:cysteine-type peptidase activity"/>
    <property type="evidence" value="ECO:0007669"/>
    <property type="project" value="UniProtKB-KW"/>
</dbReference>
<feature type="transmembrane region" description="Helical" evidence="11">
    <location>
        <begin position="302"/>
        <end position="322"/>
    </location>
</feature>
<gene>
    <name evidence="15" type="ORF">E7201_00545</name>
</gene>
<dbReference type="PROSITE" id="PS00211">
    <property type="entry name" value="ABC_TRANSPORTER_1"/>
    <property type="match status" value="1"/>
</dbReference>
<evidence type="ECO:0000256" key="9">
    <source>
        <dbReference type="ARBA" id="ARBA00022989"/>
    </source>
</evidence>
<dbReference type="SMART" id="SM00382">
    <property type="entry name" value="AAA"/>
    <property type="match status" value="1"/>
</dbReference>
<dbReference type="Gene3D" id="3.90.70.10">
    <property type="entry name" value="Cysteine proteinases"/>
    <property type="match status" value="1"/>
</dbReference>
<dbReference type="Proteomes" id="UP000761380">
    <property type="component" value="Unassembled WGS sequence"/>
</dbReference>
<dbReference type="InterPro" id="IPR010132">
    <property type="entry name" value="ATPase_T1SS_HlyB"/>
</dbReference>
<evidence type="ECO:0000313" key="16">
    <source>
        <dbReference type="Proteomes" id="UP000761380"/>
    </source>
</evidence>
<evidence type="ECO:0000256" key="6">
    <source>
        <dbReference type="ARBA" id="ARBA00022801"/>
    </source>
</evidence>
<keyword evidence="5" id="KW-0547">Nucleotide-binding</keyword>
<dbReference type="EMBL" id="SVBY01000003">
    <property type="protein sequence ID" value="MBE6091658.1"/>
    <property type="molecule type" value="Genomic_DNA"/>
</dbReference>
<dbReference type="InterPro" id="IPR036640">
    <property type="entry name" value="ABC1_TM_sf"/>
</dbReference>
<dbReference type="PROSITE" id="PS50893">
    <property type="entry name" value="ABC_TRANSPORTER_2"/>
    <property type="match status" value="1"/>
</dbReference>
<feature type="domain" description="ABC transporter" evidence="12">
    <location>
        <begin position="477"/>
        <end position="712"/>
    </location>
</feature>
<keyword evidence="9 11" id="KW-1133">Transmembrane helix</keyword>
<evidence type="ECO:0000256" key="11">
    <source>
        <dbReference type="SAM" id="Phobius"/>
    </source>
</evidence>
<dbReference type="InterPro" id="IPR003439">
    <property type="entry name" value="ABC_transporter-like_ATP-bd"/>
</dbReference>
<evidence type="ECO:0000256" key="4">
    <source>
        <dbReference type="ARBA" id="ARBA00022692"/>
    </source>
</evidence>
<keyword evidence="8" id="KW-0067">ATP-binding</keyword>
<dbReference type="InterPro" id="IPR011527">
    <property type="entry name" value="ABC1_TM_dom"/>
</dbReference>
<keyword evidence="6" id="KW-0378">Hydrolase</keyword>
<dbReference type="NCBIfam" id="TIGR01846">
    <property type="entry name" value="type_I_sec_HlyB"/>
    <property type="match status" value="1"/>
</dbReference>
<dbReference type="Gene3D" id="3.40.50.300">
    <property type="entry name" value="P-loop containing nucleotide triphosphate hydrolases"/>
    <property type="match status" value="1"/>
</dbReference>
<feature type="domain" description="Peptidase C39" evidence="14">
    <location>
        <begin position="5"/>
        <end position="129"/>
    </location>
</feature>
<dbReference type="PANTHER" id="PTHR43394">
    <property type="entry name" value="ATP-DEPENDENT PERMEASE MDL1, MITOCHONDRIAL"/>
    <property type="match status" value="1"/>
</dbReference>
<feature type="transmembrane region" description="Helical" evidence="11">
    <location>
        <begin position="164"/>
        <end position="186"/>
    </location>
</feature>
<evidence type="ECO:0000256" key="5">
    <source>
        <dbReference type="ARBA" id="ARBA00022741"/>
    </source>
</evidence>
<evidence type="ECO:0000259" key="13">
    <source>
        <dbReference type="PROSITE" id="PS50929"/>
    </source>
</evidence>
<dbReference type="GO" id="GO:0030253">
    <property type="term" value="P:protein secretion by the type I secretion system"/>
    <property type="evidence" value="ECO:0007669"/>
    <property type="project" value="InterPro"/>
</dbReference>
<dbReference type="Pfam" id="PF00664">
    <property type="entry name" value="ABC_membrane"/>
    <property type="match status" value="1"/>
</dbReference>
<evidence type="ECO:0000259" key="14">
    <source>
        <dbReference type="PROSITE" id="PS50990"/>
    </source>
</evidence>
<keyword evidence="7" id="KW-0645">Protease</keyword>
<dbReference type="SUPFAM" id="SSF90123">
    <property type="entry name" value="ABC transporter transmembrane region"/>
    <property type="match status" value="1"/>
</dbReference>
<keyword evidence="4 11" id="KW-0812">Transmembrane</keyword>
<dbReference type="InterPro" id="IPR039421">
    <property type="entry name" value="Type_1_exporter"/>
</dbReference>
<comment type="subcellular location">
    <subcellularLocation>
        <location evidence="1">Cell membrane</location>
        <topology evidence="1">Multi-pass membrane protein</topology>
    </subcellularLocation>
</comment>
<dbReference type="PROSITE" id="PS50990">
    <property type="entry name" value="PEPTIDASE_C39"/>
    <property type="match status" value="1"/>
</dbReference>
<dbReference type="GO" id="GO:0030256">
    <property type="term" value="C:type I protein secretion system complex"/>
    <property type="evidence" value="ECO:0007669"/>
    <property type="project" value="InterPro"/>
</dbReference>
<evidence type="ECO:0000256" key="2">
    <source>
        <dbReference type="ARBA" id="ARBA00022448"/>
    </source>
</evidence>
<keyword evidence="2" id="KW-0813">Transport</keyword>
<dbReference type="AlphaFoldDB" id="A0A927ZRR5"/>
<dbReference type="GO" id="GO:0015421">
    <property type="term" value="F:ABC-type oligopeptide transporter activity"/>
    <property type="evidence" value="ECO:0007669"/>
    <property type="project" value="TreeGrafter"/>
</dbReference>